<feature type="binding site" evidence="2">
    <location>
        <position position="178"/>
    </location>
    <ligand>
        <name>Fe cation</name>
        <dbReference type="ChEBI" id="CHEBI:24875"/>
        <label>1</label>
    </ligand>
</feature>
<dbReference type="PIRSF" id="PIRSF004789">
    <property type="entry name" value="DR1281"/>
    <property type="match status" value="1"/>
</dbReference>
<dbReference type="RefSeq" id="WP_138156011.1">
    <property type="nucleotide sequence ID" value="NZ_CP039381.1"/>
</dbReference>
<dbReference type="Pfam" id="PF13277">
    <property type="entry name" value="YmdB"/>
    <property type="match status" value="1"/>
</dbReference>
<dbReference type="Gene3D" id="3.60.21.10">
    <property type="match status" value="1"/>
</dbReference>
<proteinExistence type="predicted"/>
<evidence type="ECO:0000256" key="1">
    <source>
        <dbReference type="PIRSR" id="PIRSR004789-50"/>
    </source>
</evidence>
<feature type="binding site" evidence="2">
    <location>
        <position position="151"/>
    </location>
    <ligand>
        <name>Fe cation</name>
        <dbReference type="ChEBI" id="CHEBI:24875"/>
        <label>2</label>
    </ligand>
</feature>
<feature type="binding site" evidence="2">
    <location>
        <position position="8"/>
    </location>
    <ligand>
        <name>Fe cation</name>
        <dbReference type="ChEBI" id="CHEBI:24875"/>
        <label>1</label>
    </ligand>
</feature>
<dbReference type="InterPro" id="IPR005235">
    <property type="entry name" value="YmdB-like"/>
</dbReference>
<dbReference type="NCBIfam" id="TIGR00282">
    <property type="entry name" value="TIGR00282 family metallophosphoesterase"/>
    <property type="match status" value="1"/>
</dbReference>
<evidence type="ECO:0000313" key="4">
    <source>
        <dbReference type="Proteomes" id="UP000301475"/>
    </source>
</evidence>
<dbReference type="InterPro" id="IPR029052">
    <property type="entry name" value="Metallo-depent_PP-like"/>
</dbReference>
<organism evidence="3 4">
    <name type="scientific">Ruminococcus bovis</name>
    <dbReference type="NCBI Taxonomy" id="2564099"/>
    <lineage>
        <taxon>Bacteria</taxon>
        <taxon>Bacillati</taxon>
        <taxon>Bacillota</taxon>
        <taxon>Clostridia</taxon>
        <taxon>Eubacteriales</taxon>
        <taxon>Oscillospiraceae</taxon>
        <taxon>Ruminococcus</taxon>
    </lineage>
</organism>
<keyword evidence="2" id="KW-0479">Metal-binding</keyword>
<sequence>MRILCIGDVVGKNGCEFLRKKLPSLKKIKSIDLTICNGENASDGNGITPTSADHIFTSGADIITLGNHTFRRKEFYSYLDEKPYIIRPANFPNSTTPGVGYCKYDMGRVTVGVVNVMGNSFMDNILDCPFRTMDKVLEELDDCKIKIVDFHAEATGEKRAMGYYLDGKVTAVFGTHTHVQTADEEILPNGTGYITDVGMTGPINSVLGVKPEIIISKLRNKLPERFDYADGDCKMDCVIFDIDDKTAVTKDIERIELR</sequence>
<feature type="binding site" evidence="2">
    <location>
        <position position="40"/>
    </location>
    <ligand>
        <name>Fe cation</name>
        <dbReference type="ChEBI" id="CHEBI:24875"/>
        <label>1</label>
    </ligand>
</feature>
<dbReference type="GO" id="GO:0004113">
    <property type="term" value="F:2',3'-cyclic-nucleotide 3'-phosphodiesterase activity"/>
    <property type="evidence" value="ECO:0007669"/>
    <property type="project" value="TreeGrafter"/>
</dbReference>
<evidence type="ECO:0000313" key="3">
    <source>
        <dbReference type="EMBL" id="QCT05907.1"/>
    </source>
</evidence>
<keyword evidence="4" id="KW-1185">Reference proteome</keyword>
<dbReference type="PANTHER" id="PTHR36303">
    <property type="entry name" value="2',3'-CYCLIC-NUCLEOTIDE 2'-PHOSPHODIESTERASE"/>
    <property type="match status" value="1"/>
</dbReference>
<dbReference type="Proteomes" id="UP000301475">
    <property type="component" value="Chromosome"/>
</dbReference>
<dbReference type="KEGG" id="ruj:E5Z56_00340"/>
<feature type="binding site" evidence="2">
    <location>
        <position position="67"/>
    </location>
    <ligand>
        <name>Fe cation</name>
        <dbReference type="ChEBI" id="CHEBI:24875"/>
        <label>2</label>
    </ligand>
</feature>
<dbReference type="EMBL" id="CP039381">
    <property type="protein sequence ID" value="QCT05907.1"/>
    <property type="molecule type" value="Genomic_DNA"/>
</dbReference>
<feature type="active site" description="Proton donor" evidence="1">
    <location>
        <position position="68"/>
    </location>
</feature>
<gene>
    <name evidence="3" type="ORF">E5Z56_00340</name>
</gene>
<feature type="binding site" evidence="2">
    <location>
        <position position="39"/>
    </location>
    <ligand>
        <name>Fe cation</name>
        <dbReference type="ChEBI" id="CHEBI:24875"/>
        <label>2</label>
    </ligand>
</feature>
<accession>A0A4P8XSZ6</accession>
<feature type="binding site" evidence="2">
    <location>
        <position position="176"/>
    </location>
    <ligand>
        <name>Fe cation</name>
        <dbReference type="ChEBI" id="CHEBI:24875"/>
        <label>2</label>
    </ligand>
</feature>
<feature type="binding site" evidence="2">
    <location>
        <position position="39"/>
    </location>
    <ligand>
        <name>Fe cation</name>
        <dbReference type="ChEBI" id="CHEBI:24875"/>
        <label>1</label>
    </ligand>
</feature>
<evidence type="ECO:0000256" key="2">
    <source>
        <dbReference type="PIRSR" id="PIRSR004789-51"/>
    </source>
</evidence>
<dbReference type="SUPFAM" id="SSF56300">
    <property type="entry name" value="Metallo-dependent phosphatases"/>
    <property type="match status" value="1"/>
</dbReference>
<dbReference type="AlphaFoldDB" id="A0A4P8XSZ6"/>
<reference evidence="3 4" key="1">
    <citation type="submission" date="2019-04" db="EMBL/GenBank/DDBJ databases">
        <authorList>
            <person name="Embree M."/>
            <person name="Gaffney J.R."/>
        </authorList>
    </citation>
    <scope>NUCLEOTIDE SEQUENCE [LARGE SCALE GENOMIC DNA]</scope>
    <source>
        <strain evidence="3 4">JE7A12</strain>
    </source>
</reference>
<dbReference type="GO" id="GO:0046872">
    <property type="term" value="F:metal ion binding"/>
    <property type="evidence" value="ECO:0007669"/>
    <property type="project" value="UniProtKB-KW"/>
</dbReference>
<dbReference type="OrthoDB" id="9801109at2"/>
<protein>
    <submittedName>
        <fullName evidence="3">TIGR00282 family metallophosphoesterase</fullName>
    </submittedName>
</protein>
<dbReference type="CDD" id="cd07382">
    <property type="entry name" value="MPP_DR1281"/>
    <property type="match status" value="1"/>
</dbReference>
<name>A0A4P8XSZ6_9FIRM</name>
<dbReference type="PANTHER" id="PTHR36303:SF1">
    <property type="entry name" value="2',3'-CYCLIC-NUCLEOTIDE 2'-PHOSPHODIESTERASE"/>
    <property type="match status" value="1"/>
</dbReference>